<dbReference type="EMBL" id="JAMFLX010000011">
    <property type="protein sequence ID" value="MCL6270260.1"/>
    <property type="molecule type" value="Genomic_DNA"/>
</dbReference>
<proteinExistence type="predicted"/>
<evidence type="ECO:0000313" key="2">
    <source>
        <dbReference type="Proteomes" id="UP001203338"/>
    </source>
</evidence>
<keyword evidence="2" id="KW-1185">Reference proteome</keyword>
<protein>
    <submittedName>
        <fullName evidence="1">Uncharacterized protein</fullName>
    </submittedName>
</protein>
<sequence>MNPVSLKTFMQLALWWEAGITTRSGSQIQFECSSLFREILGSGLAQPDQFEQWMLDPSGETHPVIEVSSGEFERECLECSNASVPEIMLRRYRFTKDWLPAFISRELQSFQKLECWCPDTLWFAGFYQRRKQRWPVWLVRRLHDDSAYDAVEESLNSQTLPAGFVLALQPPRRKACLRLSDRHRVVSLKDVLVGDPVKLAMNQVLEELPIRWDDANGILQVDGLPDWVVDGPLQRTAVSLLYDAWMNNRHGVSREVLQDEGIASKTPQQLWGTKTEWKTYIDNGQNRWWLIEP</sequence>
<reference evidence="1 2" key="1">
    <citation type="submission" date="2022-05" db="EMBL/GenBank/DDBJ databases">
        <authorList>
            <person name="Park J.-S."/>
        </authorList>
    </citation>
    <scope>NUCLEOTIDE SEQUENCE [LARGE SCALE GENOMIC DNA]</scope>
    <source>
        <strain evidence="1 2">2012CJ34-2</strain>
    </source>
</reference>
<dbReference type="Proteomes" id="UP001203338">
    <property type="component" value="Unassembled WGS sequence"/>
</dbReference>
<evidence type="ECO:0000313" key="1">
    <source>
        <dbReference type="EMBL" id="MCL6270260.1"/>
    </source>
</evidence>
<gene>
    <name evidence="1" type="ORF">M3P05_10035</name>
</gene>
<organism evidence="1 2">
    <name type="scientific">Parendozoicomonas callyspongiae</name>
    <dbReference type="NCBI Taxonomy" id="2942213"/>
    <lineage>
        <taxon>Bacteria</taxon>
        <taxon>Pseudomonadati</taxon>
        <taxon>Pseudomonadota</taxon>
        <taxon>Gammaproteobacteria</taxon>
        <taxon>Oceanospirillales</taxon>
        <taxon>Endozoicomonadaceae</taxon>
        <taxon>Parendozoicomonas</taxon>
    </lineage>
</organism>
<comment type="caution">
    <text evidence="1">The sequence shown here is derived from an EMBL/GenBank/DDBJ whole genome shotgun (WGS) entry which is preliminary data.</text>
</comment>
<name>A0ABT0PFV9_9GAMM</name>
<accession>A0ABT0PFV9</accession>
<dbReference type="RefSeq" id="WP_249699435.1">
    <property type="nucleotide sequence ID" value="NZ_JAMFLX010000011.1"/>
</dbReference>